<proteinExistence type="predicted"/>
<dbReference type="EMBL" id="ANKB01000079">
    <property type="protein sequence ID" value="EPC62912.1"/>
    <property type="molecule type" value="Genomic_DNA"/>
</dbReference>
<organism evidence="1 2">
    <name type="scientific">Lacticaseibacillus paracasei subsp. tolerans Lpl14</name>
    <dbReference type="NCBI Taxonomy" id="1256229"/>
    <lineage>
        <taxon>Bacteria</taxon>
        <taxon>Bacillati</taxon>
        <taxon>Bacillota</taxon>
        <taxon>Bacilli</taxon>
        <taxon>Lactobacillales</taxon>
        <taxon>Lactobacillaceae</taxon>
        <taxon>Lacticaseibacillus</taxon>
    </lineage>
</organism>
<accession>A0A829GR00</accession>
<gene>
    <name evidence="1" type="ORF">Lpl14_14044</name>
</gene>
<dbReference type="Proteomes" id="UP000014285">
    <property type="component" value="Unassembled WGS sequence"/>
</dbReference>
<name>A0A829GR00_LACPA</name>
<dbReference type="AlphaFoldDB" id="A0A829GR00"/>
<protein>
    <submittedName>
        <fullName evidence="1">Uncharacterized protein</fullName>
    </submittedName>
</protein>
<comment type="caution">
    <text evidence="1">The sequence shown here is derived from an EMBL/GenBank/DDBJ whole genome shotgun (WGS) entry which is preliminary data.</text>
</comment>
<reference evidence="1 2" key="1">
    <citation type="journal article" date="2013" name="PLoS ONE">
        <title>Lactobacillus paracasei comparative genomics: towards species pan-genome definition and exploitation of diversity.</title>
        <authorList>
            <person name="Smokvina T."/>
            <person name="Wels M."/>
            <person name="Polka J."/>
            <person name="Chervaux C."/>
            <person name="Brisse S."/>
            <person name="Boekhorst J."/>
            <person name="van Hylckama Vlieg J.E."/>
            <person name="Siezen R.J."/>
        </authorList>
    </citation>
    <scope>NUCLEOTIDE SEQUENCE [LARGE SCALE GENOMIC DNA]</scope>
    <source>
        <strain evidence="1 2">Lpl14</strain>
    </source>
</reference>
<sequence>MARLAILPDTGQAGRNIIACQFVLKRSLDAMLTDILRNLAIELSCGPGSSKRPDSHPTIPEKDLKAILLSTQQNLDDYADIDEVVEIFNHFFGPNGMEKFRKMNLSSLGNLEIVWDLSFVSVSQRA</sequence>
<evidence type="ECO:0000313" key="2">
    <source>
        <dbReference type="Proteomes" id="UP000014285"/>
    </source>
</evidence>
<evidence type="ECO:0000313" key="1">
    <source>
        <dbReference type="EMBL" id="EPC62912.1"/>
    </source>
</evidence>